<evidence type="ECO:0000313" key="3">
    <source>
        <dbReference type="Proteomes" id="UP000263377"/>
    </source>
</evidence>
<reference evidence="2 3" key="1">
    <citation type="submission" date="2018-08" db="EMBL/GenBank/DDBJ databases">
        <title>Diversity &amp; Physiological Properties of Lignin-Decomposing Actinobacteria from Soil.</title>
        <authorList>
            <person name="Roh S.G."/>
            <person name="Kim S.B."/>
        </authorList>
    </citation>
    <scope>NUCLEOTIDE SEQUENCE [LARGE SCALE GENOMIC DNA]</scope>
    <source>
        <strain evidence="2 3">MMS17-GH009</strain>
    </source>
</reference>
<evidence type="ECO:0000256" key="1">
    <source>
        <dbReference type="SAM" id="SignalP"/>
    </source>
</evidence>
<accession>A0A372ZQQ7</accession>
<evidence type="ECO:0000313" key="2">
    <source>
        <dbReference type="EMBL" id="RGD58229.1"/>
    </source>
</evidence>
<protein>
    <recommendedName>
        <fullName evidence="4">Secreted protein</fullName>
    </recommendedName>
</protein>
<dbReference type="Proteomes" id="UP000263377">
    <property type="component" value="Unassembled WGS sequence"/>
</dbReference>
<name>A0A372ZQQ7_9ACTN</name>
<gene>
    <name evidence="2" type="ORF">DR950_10900</name>
</gene>
<proteinExistence type="predicted"/>
<dbReference type="EMBL" id="QVIG01000001">
    <property type="protein sequence ID" value="RGD58229.1"/>
    <property type="molecule type" value="Genomic_DNA"/>
</dbReference>
<dbReference type="AlphaFoldDB" id="A0A372ZQQ7"/>
<feature type="chain" id="PRO_5039137736" description="Secreted protein" evidence="1">
    <location>
        <begin position="25"/>
        <end position="159"/>
    </location>
</feature>
<keyword evidence="3" id="KW-1185">Reference proteome</keyword>
<keyword evidence="1" id="KW-0732">Signal</keyword>
<sequence length="159" mass="15968">MSRLLVGGAVVVAATLGATALASADGVPADNSAAPVAVEDFNYPGPAPYPNVKLLRGDGHIVLSDCAVDSQISVLSFDLPNAGGNQICFRATSTTGYLALEVPNVFRIRTDAYSLNAKLTSVDGAQSVDIAKGTAVPVGIGSGSGNGKPAALLELRVTG</sequence>
<organism evidence="2 3">
    <name type="scientific">Kitasatospora xanthocidica</name>
    <dbReference type="NCBI Taxonomy" id="83382"/>
    <lineage>
        <taxon>Bacteria</taxon>
        <taxon>Bacillati</taxon>
        <taxon>Actinomycetota</taxon>
        <taxon>Actinomycetes</taxon>
        <taxon>Kitasatosporales</taxon>
        <taxon>Streptomycetaceae</taxon>
        <taxon>Kitasatospora</taxon>
    </lineage>
</organism>
<comment type="caution">
    <text evidence="2">The sequence shown here is derived from an EMBL/GenBank/DDBJ whole genome shotgun (WGS) entry which is preliminary data.</text>
</comment>
<evidence type="ECO:0008006" key="4">
    <source>
        <dbReference type="Google" id="ProtNLM"/>
    </source>
</evidence>
<feature type="signal peptide" evidence="1">
    <location>
        <begin position="1"/>
        <end position="24"/>
    </location>
</feature>